<evidence type="ECO:0000313" key="3">
    <source>
        <dbReference type="EMBL" id="RGY19443.1"/>
    </source>
</evidence>
<dbReference type="Proteomes" id="UP000654720">
    <property type="component" value="Chromosome"/>
</dbReference>
<evidence type="ECO:0000313" key="7">
    <source>
        <dbReference type="Proteomes" id="UP000286063"/>
    </source>
</evidence>
<evidence type="ECO:0008006" key="9">
    <source>
        <dbReference type="Google" id="ProtNLM"/>
    </source>
</evidence>
<dbReference type="STRING" id="1121130.GCA_000519105_03740"/>
<sequence length="162" mass="18781">MNFEMIKKFLFFCSVILFCGCGNKSNRELQHIELGEFQNQIKNDSVAYRIVCIIDGGCSLCIGDFVELNMNFLKKKDEYKCPLYYLVMTGDPVIFESNLMKFNQVVSGELFVDTTYSLMQANQLFKESRIEVFLIDKDNQVLVSGNPFIDKKVRCQYDNLLK</sequence>
<evidence type="ECO:0000313" key="6">
    <source>
        <dbReference type="Proteomes" id="UP000286038"/>
    </source>
</evidence>
<name>A0A413IQF1_9BACT</name>
<evidence type="ECO:0000313" key="1">
    <source>
        <dbReference type="EMBL" id="QRO50201.1"/>
    </source>
</evidence>
<evidence type="ECO:0000313" key="2">
    <source>
        <dbReference type="EMBL" id="RGV34065.1"/>
    </source>
</evidence>
<evidence type="ECO:0000313" key="4">
    <source>
        <dbReference type="EMBL" id="RHM43257.1"/>
    </source>
</evidence>
<dbReference type="EMBL" id="QRPV01000009">
    <property type="protein sequence ID" value="RHM43257.1"/>
    <property type="molecule type" value="Genomic_DNA"/>
</dbReference>
<gene>
    <name evidence="2" type="ORF">DWW18_09030</name>
    <name evidence="4" type="ORF">DWZ68_09270</name>
    <name evidence="3" type="ORF">DXA50_05750</name>
    <name evidence="1" type="ORF">I6J59_00750</name>
</gene>
<protein>
    <recommendedName>
        <fullName evidence="9">Lipoprotein</fullName>
    </recommendedName>
</protein>
<dbReference type="PROSITE" id="PS51257">
    <property type="entry name" value="PROKAR_LIPOPROTEIN"/>
    <property type="match status" value="1"/>
</dbReference>
<dbReference type="Proteomes" id="UP000286038">
    <property type="component" value="Unassembled WGS sequence"/>
</dbReference>
<proteinExistence type="predicted"/>
<organism evidence="3 7">
    <name type="scientific">Butyricimonas virosa</name>
    <dbReference type="NCBI Taxonomy" id="544645"/>
    <lineage>
        <taxon>Bacteria</taxon>
        <taxon>Pseudomonadati</taxon>
        <taxon>Bacteroidota</taxon>
        <taxon>Bacteroidia</taxon>
        <taxon>Bacteroidales</taxon>
        <taxon>Odoribacteraceae</taxon>
        <taxon>Butyricimonas</taxon>
    </lineage>
</organism>
<dbReference type="EMBL" id="QSCR01000006">
    <property type="protein sequence ID" value="RGY19443.1"/>
    <property type="molecule type" value="Genomic_DNA"/>
</dbReference>
<dbReference type="RefSeq" id="WP_027202246.1">
    <property type="nucleotide sequence ID" value="NZ_CABJDM010000009.1"/>
</dbReference>
<reference evidence="1 8" key="2">
    <citation type="submission" date="2021-02" db="EMBL/GenBank/DDBJ databases">
        <title>FDA dAtabase for Regulatory Grade micrObial Sequences (FDA-ARGOS): Supporting development and validation of Infectious Disease Dx tests.</title>
        <authorList>
            <person name="Carlson P."/>
            <person name="Fischbach M."/>
            <person name="Hastie J."/>
            <person name="Bilen M."/>
            <person name="Cheng A."/>
            <person name="Tallon L."/>
            <person name="Sadzewicz L."/>
            <person name="Zhao X."/>
            <person name="Boylan J."/>
            <person name="Ott S."/>
            <person name="Bowen H."/>
            <person name="Vavikolanu K."/>
            <person name="Mehta A."/>
            <person name="Aluvathingal J."/>
            <person name="Nadendla S."/>
            <person name="Yan Y."/>
            <person name="Sichtig H."/>
        </authorList>
    </citation>
    <scope>NUCLEOTIDE SEQUENCE [LARGE SCALE GENOMIC DNA]</scope>
    <source>
        <strain evidence="1 8">FDAARGOS_1229</strain>
    </source>
</reference>
<dbReference type="GeneID" id="93097014"/>
<dbReference type="EMBL" id="QRZA01000009">
    <property type="protein sequence ID" value="RGV34065.1"/>
    <property type="molecule type" value="Genomic_DNA"/>
</dbReference>
<evidence type="ECO:0000313" key="5">
    <source>
        <dbReference type="Proteomes" id="UP000283589"/>
    </source>
</evidence>
<dbReference type="AlphaFoldDB" id="A0A413IQF1"/>
<dbReference type="Proteomes" id="UP000283589">
    <property type="component" value="Unassembled WGS sequence"/>
</dbReference>
<keyword evidence="8" id="KW-1185">Reference proteome</keyword>
<dbReference type="OrthoDB" id="1095689at2"/>
<reference evidence="5 6" key="1">
    <citation type="submission" date="2018-08" db="EMBL/GenBank/DDBJ databases">
        <title>A genome reference for cultivated species of the human gut microbiota.</title>
        <authorList>
            <person name="Zou Y."/>
            <person name="Xue W."/>
            <person name="Luo G."/>
        </authorList>
    </citation>
    <scope>NUCLEOTIDE SEQUENCE [LARGE SCALE GENOMIC DNA]</scope>
    <source>
        <strain evidence="2 5">AF14-49</strain>
        <strain evidence="4 6">AF34-33</strain>
        <strain evidence="3 7">OF02-7</strain>
    </source>
</reference>
<dbReference type="EMBL" id="CP069450">
    <property type="protein sequence ID" value="QRO50201.1"/>
    <property type="molecule type" value="Genomic_DNA"/>
</dbReference>
<dbReference type="Proteomes" id="UP000286063">
    <property type="component" value="Unassembled WGS sequence"/>
</dbReference>
<accession>A0A413IQF1</accession>
<evidence type="ECO:0000313" key="8">
    <source>
        <dbReference type="Proteomes" id="UP000654720"/>
    </source>
</evidence>